<evidence type="ECO:0000256" key="3">
    <source>
        <dbReference type="ARBA" id="ARBA00007960"/>
    </source>
</evidence>
<feature type="region of interest" description="Disordered" evidence="6">
    <location>
        <begin position="627"/>
        <end position="716"/>
    </location>
</feature>
<accession>A0AA88T1S2</accession>
<evidence type="ECO:0000313" key="9">
    <source>
        <dbReference type="EMBL" id="KAK2851248.1"/>
    </source>
</evidence>
<dbReference type="GO" id="GO:0000800">
    <property type="term" value="C:lateral element"/>
    <property type="evidence" value="ECO:0007669"/>
    <property type="project" value="TreeGrafter"/>
</dbReference>
<dbReference type="GO" id="GO:0007143">
    <property type="term" value="P:female meiotic nuclear division"/>
    <property type="evidence" value="ECO:0007669"/>
    <property type="project" value="TreeGrafter"/>
</dbReference>
<feature type="domain" description="Synaptonemal complex protein 2 armadillo-repeat-like" evidence="7">
    <location>
        <begin position="8"/>
        <end position="198"/>
    </location>
</feature>
<evidence type="ECO:0008006" key="11">
    <source>
        <dbReference type="Google" id="ProtNLM"/>
    </source>
</evidence>
<dbReference type="InterPro" id="IPR041322">
    <property type="entry name" value="SYCP2_ARLD"/>
</dbReference>
<feature type="compositionally biased region" description="Basic and acidic residues" evidence="6">
    <location>
        <begin position="991"/>
        <end position="1004"/>
    </location>
</feature>
<dbReference type="EMBL" id="JAUPFM010000005">
    <property type="protein sequence ID" value="KAK2851248.1"/>
    <property type="molecule type" value="Genomic_DNA"/>
</dbReference>
<feature type="compositionally biased region" description="Polar residues" evidence="6">
    <location>
        <begin position="660"/>
        <end position="678"/>
    </location>
</feature>
<evidence type="ECO:0000256" key="1">
    <source>
        <dbReference type="ARBA" id="ARBA00004123"/>
    </source>
</evidence>
<protein>
    <recommendedName>
        <fullName evidence="11">Synaptonemal complex protein 2</fullName>
    </recommendedName>
</protein>
<dbReference type="PANTHER" id="PTHR15607:SF12">
    <property type="entry name" value="SYNAPTONEMAL COMPLEX PROTEIN 2"/>
    <property type="match status" value="1"/>
</dbReference>
<evidence type="ECO:0000256" key="5">
    <source>
        <dbReference type="ARBA" id="ARBA00023242"/>
    </source>
</evidence>
<feature type="domain" description="Synaptonemal complex protein 2 Spt16M-like" evidence="8">
    <location>
        <begin position="293"/>
        <end position="407"/>
    </location>
</feature>
<comment type="similarity">
    <text evidence="3">Belongs to the SYCP2 family.</text>
</comment>
<organism evidence="9 10">
    <name type="scientific">Channa striata</name>
    <name type="common">Snakehead murrel</name>
    <name type="synonym">Ophicephalus striatus</name>
    <dbReference type="NCBI Taxonomy" id="64152"/>
    <lineage>
        <taxon>Eukaryota</taxon>
        <taxon>Metazoa</taxon>
        <taxon>Chordata</taxon>
        <taxon>Craniata</taxon>
        <taxon>Vertebrata</taxon>
        <taxon>Euteleostomi</taxon>
        <taxon>Actinopterygii</taxon>
        <taxon>Neopterygii</taxon>
        <taxon>Teleostei</taxon>
        <taxon>Neoteleostei</taxon>
        <taxon>Acanthomorphata</taxon>
        <taxon>Anabantaria</taxon>
        <taxon>Anabantiformes</taxon>
        <taxon>Channoidei</taxon>
        <taxon>Channidae</taxon>
        <taxon>Channa</taxon>
    </lineage>
</organism>
<evidence type="ECO:0000256" key="6">
    <source>
        <dbReference type="SAM" id="MobiDB-lite"/>
    </source>
</evidence>
<dbReference type="AlphaFoldDB" id="A0AA88T1S2"/>
<comment type="subcellular location">
    <subcellularLocation>
        <location evidence="2">Chromosome</location>
    </subcellularLocation>
    <subcellularLocation>
        <location evidence="1">Nucleus</location>
    </subcellularLocation>
</comment>
<feature type="region of interest" description="Disordered" evidence="6">
    <location>
        <begin position="871"/>
        <end position="1010"/>
    </location>
</feature>
<evidence type="ECO:0000259" key="7">
    <source>
        <dbReference type="Pfam" id="PF18581"/>
    </source>
</evidence>
<keyword evidence="4" id="KW-0158">Chromosome</keyword>
<dbReference type="GO" id="GO:0007140">
    <property type="term" value="P:male meiotic nuclear division"/>
    <property type="evidence" value="ECO:0007669"/>
    <property type="project" value="TreeGrafter"/>
</dbReference>
<dbReference type="Proteomes" id="UP001187415">
    <property type="component" value="Unassembled WGS sequence"/>
</dbReference>
<keyword evidence="10" id="KW-1185">Reference proteome</keyword>
<evidence type="ECO:0000256" key="2">
    <source>
        <dbReference type="ARBA" id="ARBA00004286"/>
    </source>
</evidence>
<reference evidence="9" key="1">
    <citation type="submission" date="2023-07" db="EMBL/GenBank/DDBJ databases">
        <title>Chromosome-level Genome Assembly of Striped Snakehead (Channa striata).</title>
        <authorList>
            <person name="Liu H."/>
        </authorList>
    </citation>
    <scope>NUCLEOTIDE SEQUENCE</scope>
    <source>
        <strain evidence="9">Gz</strain>
        <tissue evidence="9">Muscle</tissue>
    </source>
</reference>
<dbReference type="Pfam" id="PF18581">
    <property type="entry name" value="SYCP2_ARLD"/>
    <property type="match status" value="1"/>
</dbReference>
<gene>
    <name evidence="9" type="ORF">Q5P01_007524</name>
</gene>
<dbReference type="PANTHER" id="PTHR15607">
    <property type="entry name" value="SYNAPTONEMAL COMPLEX PROTEIN-RELATED"/>
    <property type="match status" value="1"/>
</dbReference>
<evidence type="ECO:0000259" key="8">
    <source>
        <dbReference type="Pfam" id="PF18584"/>
    </source>
</evidence>
<dbReference type="GO" id="GO:0000779">
    <property type="term" value="C:condensed chromosome, centromeric region"/>
    <property type="evidence" value="ECO:0007669"/>
    <property type="project" value="TreeGrafter"/>
</dbReference>
<proteinExistence type="inferred from homology"/>
<evidence type="ECO:0000313" key="10">
    <source>
        <dbReference type="Proteomes" id="UP001187415"/>
    </source>
</evidence>
<evidence type="ECO:0000256" key="4">
    <source>
        <dbReference type="ARBA" id="ARBA00022454"/>
    </source>
</evidence>
<dbReference type="InterPro" id="IPR024835">
    <property type="entry name" value="SYCP2-like"/>
</dbReference>
<dbReference type="Pfam" id="PF18584">
    <property type="entry name" value="SYCP2_SLD"/>
    <property type="match status" value="1"/>
</dbReference>
<dbReference type="InterPro" id="IPR040560">
    <property type="entry name" value="SYCP2_SLD"/>
</dbReference>
<feature type="compositionally biased region" description="Basic and acidic residues" evidence="6">
    <location>
        <begin position="645"/>
        <end position="659"/>
    </location>
</feature>
<comment type="caution">
    <text evidence="9">The sequence shown here is derived from an EMBL/GenBank/DDBJ whole genome shotgun (WGS) entry which is preliminary data.</text>
</comment>
<keyword evidence="5" id="KW-0539">Nucleus</keyword>
<name>A0AA88T1S2_CHASR</name>
<sequence length="1010" mass="112061">MAPNRDRQLEKVIGDVLKSGNVQALDAFLQKDISEGTTIKCSQQFLDKLDKFVIRSLEQKDSKSASLGFAIISKCGKNLKLPGDDQGLSGIIAQGLIGKIINVFSQLLIEHGIMHMEQWFEKCRQLWIQCGTQWDETLFNLSEDFFEALLVVHEACKEGTESFLYHLGHLGVDPRIYILIQKEAIRKFNLILDKIPVELKKERNILTSKEASDIMIKLAGQVMKGGDYDFQTALIEALCRMATRDQRKELAHQWFSMEHVATAFSRVHDSEFETDCRKFLNLVNGMQGDRRRVYSYPCLEVYLDKYELLMPADEKLETFWIDFNLGSQSISFYFSSADEEAQGGQWETMCISENEVKNYTVTEEGRRKVLLLNLSEVVVVGALEGSSLTIHFSSLLDVMQAVCSVYGHSKNKDFLGKKSTSVGKTTVKIVMDENSSQVVPESQVSLGVTEKNTAPPVEMVTPAKMRISESTTFISNSTGRSVLGASSLSAVMPSNNPARGGGKPSLENMAEALDMVLSREGEEQSLGDSFVPDTQPLTEINVPSNWNKLSVSEMIIMPTQKISTLPRPAKNLKLIKTFSLLLLFPYSGLAPQQECPNVAQRLSVSCSGPVSQKQFHTRLTHRLQQVLSEKGQNCAPQEPAAPQRKKSDIRENLKAKSSADQHASTFCTPKEQQPQRNGPTKDMSGLQTSLEENIAPKSLQPGRPQPKQSRSEYYTRDAEAAGSMVNLISSHYRFNTRSTGKGITQDCPQNCLPSLVNWPSLNISWFSATKRDVSGAVIKSHSKTVTNSSRQGEDVFAFNADSQLSIGAKDKSIINTSAISYSDNCDSLVLHSTNKKGQPVAKQKTQNVKKQLFSDTDTDCAMTEVSWLRESSRNAKHKVTVYSRQAPVKPKAATPHALCDSKDIPSTNPKPAKESTKPKKKMPGGTQKVEQPKKRVKPAAVSSRLHAAGRRPKRAVATANKSYKEPNTDSSQSESETPPVPKNCFIGQQGKKKENCFRVSDVKRAKNPPQ</sequence>